<dbReference type="GO" id="GO:0046872">
    <property type="term" value="F:metal ion binding"/>
    <property type="evidence" value="ECO:0007669"/>
    <property type="project" value="UniProtKB-KW"/>
</dbReference>
<evidence type="ECO:0000256" key="1">
    <source>
        <dbReference type="ARBA" id="ARBA00022723"/>
    </source>
</evidence>
<dbReference type="InterPro" id="IPR041338">
    <property type="entry name" value="OSBS_N"/>
</dbReference>
<reference evidence="5 6" key="1">
    <citation type="journal article" date="2015" name="Int. J. Syst. Evol. Microbiol.">
        <title>Mariniphaga sediminis sp. nov., isolated from coastal sediment.</title>
        <authorList>
            <person name="Wang F.Q."/>
            <person name="Shen Q.Y."/>
            <person name="Chen G.J."/>
            <person name="Du Z.J."/>
        </authorList>
    </citation>
    <scope>NUCLEOTIDE SEQUENCE [LARGE SCALE GENOMIC DNA]</scope>
    <source>
        <strain evidence="5 6">SY21</strain>
    </source>
</reference>
<organism evidence="5 6">
    <name type="scientific">Mariniphaga sediminis</name>
    <dbReference type="NCBI Taxonomy" id="1628158"/>
    <lineage>
        <taxon>Bacteria</taxon>
        <taxon>Pseudomonadati</taxon>
        <taxon>Bacteroidota</taxon>
        <taxon>Bacteroidia</taxon>
        <taxon>Marinilabiliales</taxon>
        <taxon>Prolixibacteraceae</taxon>
        <taxon>Mariniphaga</taxon>
    </lineage>
</organism>
<dbReference type="SUPFAM" id="SSF54826">
    <property type="entry name" value="Enolase N-terminal domain-like"/>
    <property type="match status" value="1"/>
</dbReference>
<dbReference type="GO" id="GO:0016829">
    <property type="term" value="F:lyase activity"/>
    <property type="evidence" value="ECO:0007669"/>
    <property type="project" value="UniProtKB-KW"/>
</dbReference>
<dbReference type="Pfam" id="PF21508">
    <property type="entry name" value="MenC_N"/>
    <property type="match status" value="1"/>
</dbReference>
<dbReference type="Gene3D" id="3.20.20.120">
    <property type="entry name" value="Enolase-like C-terminal domain"/>
    <property type="match status" value="1"/>
</dbReference>
<dbReference type="InterPro" id="IPR036849">
    <property type="entry name" value="Enolase-like_C_sf"/>
</dbReference>
<evidence type="ECO:0000313" key="5">
    <source>
        <dbReference type="EMBL" id="RIH63350.1"/>
    </source>
</evidence>
<sequence>MIAFFKKYELQFKRPAKTSRGEYKVRPVWFLFLKENGKTGVGECAPLPGLSSETPAQVEQLLNEICSDPEIFIRQPELTREVSSVRFALESAWQDLQNGGRQLLFPSDFTEGKKGIPINGLIWMGEADFMLQQIQEKTEAGFSCIKLKIGGINFEKEIEILENIREKYASGQITLRLDANGAFSPEEAPEKLHRLALLQIHSIEQPIAAGQGQKMAKVCRESPVPVALDEELIGVHSPEEKEKLLDTLSPQFIILKPSLHGGFSGCSEWIKLAEKRSVGWWVTSYLESNIGLNAIAQWTFYRNAKGYQGLGTGSLFVNNIPSPLEIRGEQLWINAAKEIQFPPNFFVE</sequence>
<dbReference type="SFLD" id="SFLDS00001">
    <property type="entry name" value="Enolase"/>
    <property type="match status" value="1"/>
</dbReference>
<keyword evidence="1" id="KW-0479">Metal-binding</keyword>
<dbReference type="RefSeq" id="WP_119351755.1">
    <property type="nucleotide sequence ID" value="NZ_QWET01000022.1"/>
</dbReference>
<dbReference type="EMBL" id="QWET01000022">
    <property type="protein sequence ID" value="RIH63350.1"/>
    <property type="molecule type" value="Genomic_DNA"/>
</dbReference>
<evidence type="ECO:0000259" key="4">
    <source>
        <dbReference type="SMART" id="SM00922"/>
    </source>
</evidence>
<dbReference type="PANTHER" id="PTHR48073:SF2">
    <property type="entry name" value="O-SUCCINYLBENZOATE SYNTHASE"/>
    <property type="match status" value="1"/>
</dbReference>
<dbReference type="Proteomes" id="UP000266441">
    <property type="component" value="Unassembled WGS sequence"/>
</dbReference>
<dbReference type="PANTHER" id="PTHR48073">
    <property type="entry name" value="O-SUCCINYLBENZOATE SYNTHASE-RELATED"/>
    <property type="match status" value="1"/>
</dbReference>
<comment type="caution">
    <text evidence="5">The sequence shown here is derived from an EMBL/GenBank/DDBJ whole genome shotgun (WGS) entry which is preliminary data.</text>
</comment>
<dbReference type="InterPro" id="IPR029017">
    <property type="entry name" value="Enolase-like_N"/>
</dbReference>
<keyword evidence="3" id="KW-0456">Lyase</keyword>
<protein>
    <submittedName>
        <fullName evidence="5">O-succinylbenzoate synthase</fullName>
    </submittedName>
</protein>
<dbReference type="GO" id="GO:0016854">
    <property type="term" value="F:racemase and epimerase activity"/>
    <property type="evidence" value="ECO:0007669"/>
    <property type="project" value="UniProtKB-ARBA"/>
</dbReference>
<dbReference type="GO" id="GO:0009063">
    <property type="term" value="P:amino acid catabolic process"/>
    <property type="evidence" value="ECO:0007669"/>
    <property type="project" value="InterPro"/>
</dbReference>
<accession>A0A399CZ48</accession>
<dbReference type="InterPro" id="IPR013342">
    <property type="entry name" value="Mandelate_racemase_C"/>
</dbReference>
<dbReference type="InterPro" id="IPR018110">
    <property type="entry name" value="Mandel_Rmase/mucon_lact_enz_CS"/>
</dbReference>
<dbReference type="CDD" id="cd03320">
    <property type="entry name" value="OSBS"/>
    <property type="match status" value="1"/>
</dbReference>
<dbReference type="OrthoDB" id="9766759at2"/>
<evidence type="ECO:0000313" key="6">
    <source>
        <dbReference type="Proteomes" id="UP000266441"/>
    </source>
</evidence>
<evidence type="ECO:0000256" key="3">
    <source>
        <dbReference type="ARBA" id="ARBA00023239"/>
    </source>
</evidence>
<name>A0A399CZ48_9BACT</name>
<evidence type="ECO:0000256" key="2">
    <source>
        <dbReference type="ARBA" id="ARBA00022842"/>
    </source>
</evidence>
<dbReference type="InterPro" id="IPR029065">
    <property type="entry name" value="Enolase_C-like"/>
</dbReference>
<dbReference type="PROSITE" id="PS00909">
    <property type="entry name" value="MR_MLE_2"/>
    <property type="match status" value="1"/>
</dbReference>
<dbReference type="AlphaFoldDB" id="A0A399CZ48"/>
<feature type="domain" description="Mandelate racemase/muconate lactonizing enzyme C-terminal" evidence="4">
    <location>
        <begin position="127"/>
        <end position="225"/>
    </location>
</feature>
<proteinExistence type="predicted"/>
<keyword evidence="2" id="KW-0460">Magnesium</keyword>
<dbReference type="Pfam" id="PF13378">
    <property type="entry name" value="MR_MLE_C"/>
    <property type="match status" value="1"/>
</dbReference>
<dbReference type="SFLD" id="SFLDG00180">
    <property type="entry name" value="muconate_cycloisomerase"/>
    <property type="match status" value="1"/>
</dbReference>
<keyword evidence="6" id="KW-1185">Reference proteome</keyword>
<dbReference type="Gene3D" id="3.30.390.10">
    <property type="entry name" value="Enolase-like, N-terminal domain"/>
    <property type="match status" value="1"/>
</dbReference>
<dbReference type="SUPFAM" id="SSF51604">
    <property type="entry name" value="Enolase C-terminal domain-like"/>
    <property type="match status" value="1"/>
</dbReference>
<dbReference type="SMART" id="SM00922">
    <property type="entry name" value="MR_MLE"/>
    <property type="match status" value="1"/>
</dbReference>
<dbReference type="SFLD" id="SFLDF00009">
    <property type="entry name" value="o-succinylbenzoate_synthase"/>
    <property type="match status" value="1"/>
</dbReference>
<gene>
    <name evidence="5" type="ORF">D1164_20405</name>
</gene>